<dbReference type="AlphaFoldDB" id="F0S164"/>
<organism evidence="2 3">
    <name type="scientific">Desulfurobacterium thermolithotrophum (strain DSM 11699 / BSA)</name>
    <dbReference type="NCBI Taxonomy" id="868864"/>
    <lineage>
        <taxon>Bacteria</taxon>
        <taxon>Pseudomonadati</taxon>
        <taxon>Aquificota</taxon>
        <taxon>Aquificia</taxon>
        <taxon>Desulfurobacteriales</taxon>
        <taxon>Desulfurobacteriaceae</taxon>
        <taxon>Desulfurobacterium</taxon>
    </lineage>
</organism>
<dbReference type="KEGG" id="dte:Dester_1307"/>
<reference evidence="3" key="2">
    <citation type="submission" date="2011-02" db="EMBL/GenBank/DDBJ databases">
        <title>The complete genome of Desulfurobacterium thermolithotrophum DSM 11699.</title>
        <authorList>
            <consortium name="US DOE Joint Genome Institute (JGI-PGF)"/>
            <person name="Lucas S."/>
            <person name="Copeland A."/>
            <person name="Lapidus A."/>
            <person name="Bruce D."/>
            <person name="Goodwin L."/>
            <person name="Pitluck S."/>
            <person name="Kyrpides N."/>
            <person name="Mavromatis K."/>
            <person name="Pagani I."/>
            <person name="Ivanova N."/>
            <person name="Mikhailova N."/>
            <person name="Daligault H."/>
            <person name="Detter J.C."/>
            <person name="Tapia R."/>
            <person name="Han C."/>
            <person name="Land M."/>
            <person name="Hauser L."/>
            <person name="Markowitz V."/>
            <person name="Cheng J.-F."/>
            <person name="Hugenholtz P."/>
            <person name="Woyke T."/>
            <person name="Wu D."/>
            <person name="Spring S."/>
            <person name="Brambilla E."/>
            <person name="Klenk H.-P."/>
            <person name="Eisen J.A."/>
        </authorList>
    </citation>
    <scope>NUCLEOTIDE SEQUENCE [LARGE SCALE GENOMIC DNA]</scope>
    <source>
        <strain evidence="3">DSM 11699 / BSA</strain>
    </source>
</reference>
<dbReference type="InterPro" id="IPR036010">
    <property type="entry name" value="2Fe-2S_ferredoxin-like_sf"/>
</dbReference>
<dbReference type="InterPro" id="IPR041414">
    <property type="entry name" value="Raco-like_middle"/>
</dbReference>
<dbReference type="Pfam" id="PF14574">
    <property type="entry name" value="RACo_C_ter"/>
    <property type="match status" value="1"/>
</dbReference>
<evidence type="ECO:0000313" key="2">
    <source>
        <dbReference type="EMBL" id="ADY73942.1"/>
    </source>
</evidence>
<dbReference type="eggNOG" id="COG2080">
    <property type="taxonomic scope" value="Bacteria"/>
</dbReference>
<dbReference type="InterPro" id="IPR042259">
    <property type="entry name" value="Raco-like_middle_sf"/>
</dbReference>
<dbReference type="RefSeq" id="WP_013638892.1">
    <property type="nucleotide sequence ID" value="NC_015185.1"/>
</dbReference>
<dbReference type="EMBL" id="CP002543">
    <property type="protein sequence ID" value="ADY73942.1"/>
    <property type="molecule type" value="Genomic_DNA"/>
</dbReference>
<dbReference type="Gene3D" id="3.10.20.30">
    <property type="match status" value="1"/>
</dbReference>
<evidence type="ECO:0000259" key="1">
    <source>
        <dbReference type="PROSITE" id="PS51085"/>
    </source>
</evidence>
<sequence length="478" mass="53503">MKLFVEVPEGKSLYQILREKGFMKSAYCGGRGTCRKCTVKINGEEKLACLTFGPYKGEVEVFEERLVLQGEVLPSIQVDCPQTGFGVALDLGTTGVEGALFDLFTGKFLKSYKTLNFQSSFGADVVTRVELARKNYKKQRELLLETISFLLKQFGKSILEVVVVSNPVMHHFLLGLPVSGFEKYPFKLEVEEEVYISGKELDISDFPNTFFYFPPPFKNFIGSDFLSNLLYFESQGFENFGIADLGTNAELGIYKKNLKVAASVPAGPAFEGVGLFSGMRATKGAIYKVFFDGRTFKYFVIGNEKPQGICASGYFDIIYLLKSFRIVNKEGTFEKNLNPLIANYVREVKGQKAFVLYEDKESLIAITQEDIRKFLLAKASVYGGLSALIEKANIPDKFFFSGAFGSHIDKRSIKGVKLIPENLPEVKAFGNAALKGAALLLGSRKKRERIKELKREVEFLELATNKTFETKYIEGMEL</sequence>
<dbReference type="InterPro" id="IPR012675">
    <property type="entry name" value="Beta-grasp_dom_sf"/>
</dbReference>
<dbReference type="OrthoDB" id="9810588at2"/>
<dbReference type="InterPro" id="IPR001041">
    <property type="entry name" value="2Fe-2S_ferredoxin-type"/>
</dbReference>
<keyword evidence="3" id="KW-1185">Reference proteome</keyword>
<dbReference type="SUPFAM" id="SSF54292">
    <property type="entry name" value="2Fe-2S ferredoxin-like"/>
    <property type="match status" value="1"/>
</dbReference>
<dbReference type="eggNOG" id="COG3894">
    <property type="taxonomic scope" value="Bacteria"/>
</dbReference>
<name>F0S164_DESTD</name>
<dbReference type="Proteomes" id="UP000007102">
    <property type="component" value="Chromosome"/>
</dbReference>
<gene>
    <name evidence="2" type="ordered locus">Dester_1307</name>
</gene>
<feature type="domain" description="2Fe-2S ferredoxin-type" evidence="1">
    <location>
        <begin position="1"/>
        <end position="65"/>
    </location>
</feature>
<dbReference type="GO" id="GO:0051536">
    <property type="term" value="F:iron-sulfur cluster binding"/>
    <property type="evidence" value="ECO:0007669"/>
    <property type="project" value="InterPro"/>
</dbReference>
<dbReference type="Pfam" id="PF00111">
    <property type="entry name" value="Fer2"/>
    <property type="match status" value="1"/>
</dbReference>
<dbReference type="PANTHER" id="PTHR42895">
    <property type="entry name" value="IRON-SULFUR CLUSTER-BINDING PROTEIN-RELATED"/>
    <property type="match status" value="1"/>
</dbReference>
<dbReference type="STRING" id="868864.Dester_1307"/>
<dbReference type="Gene3D" id="3.30.420.480">
    <property type="entry name" value="Domain of unknown function (DUF4445)"/>
    <property type="match status" value="1"/>
</dbReference>
<reference evidence="2 3" key="1">
    <citation type="journal article" date="2011" name="Stand. Genomic Sci.">
        <title>Complete genome sequence of the thermophilic sulfur-reducer Desulfurobacterium thermolithotrophum type strain (BSA(T)) from a deep-sea hydrothermal vent.</title>
        <authorList>
            <person name="Goker M."/>
            <person name="Daligault H."/>
            <person name="Mwirichia R."/>
            <person name="Lapidus A."/>
            <person name="Lucas S."/>
            <person name="Deshpande S."/>
            <person name="Pagani I."/>
            <person name="Tapia R."/>
            <person name="Cheng J.F."/>
            <person name="Goodwin L."/>
            <person name="Pitluck S."/>
            <person name="Liolios K."/>
            <person name="Ivanova N."/>
            <person name="Mavromatis K."/>
            <person name="Mikhailova N."/>
            <person name="Pati A."/>
            <person name="Chen A."/>
            <person name="Palaniappan K."/>
            <person name="Han C."/>
            <person name="Land M."/>
            <person name="Hauser L."/>
            <person name="Pan C."/>
            <person name="Brambilla E.M."/>
            <person name="Rohde M."/>
            <person name="Spring S."/>
            <person name="Sikorski J."/>
            <person name="Wirth R."/>
            <person name="Detter J.C."/>
            <person name="Woyke T."/>
            <person name="Bristow J."/>
            <person name="Eisen J.A."/>
            <person name="Markowitz V."/>
            <person name="Hugenholtz P."/>
            <person name="Kyrpides N.C."/>
            <person name="Klenk H.P."/>
        </authorList>
    </citation>
    <scope>NUCLEOTIDE SEQUENCE [LARGE SCALE GENOMIC DNA]</scope>
    <source>
        <strain evidence="3">DSM 11699 / BSA</strain>
    </source>
</reference>
<dbReference type="InterPro" id="IPR052911">
    <property type="entry name" value="Corrinoid_activation_enz"/>
</dbReference>
<dbReference type="InterPro" id="IPR027980">
    <property type="entry name" value="RACo_C"/>
</dbReference>
<evidence type="ECO:0000313" key="3">
    <source>
        <dbReference type="Proteomes" id="UP000007102"/>
    </source>
</evidence>
<dbReference type="InParanoid" id="F0S164"/>
<dbReference type="PROSITE" id="PS51085">
    <property type="entry name" value="2FE2S_FER_2"/>
    <property type="match status" value="1"/>
</dbReference>
<dbReference type="HOGENOM" id="CLU_019091_1_0_0"/>
<dbReference type="CDD" id="cd00207">
    <property type="entry name" value="fer2"/>
    <property type="match status" value="1"/>
</dbReference>
<proteinExistence type="predicted"/>
<protein>
    <submittedName>
        <fullName evidence="2">Ferredoxin</fullName>
    </submittedName>
</protein>
<dbReference type="Pfam" id="PF17651">
    <property type="entry name" value="Raco_middle"/>
    <property type="match status" value="1"/>
</dbReference>
<dbReference type="PANTHER" id="PTHR42895:SF2">
    <property type="entry name" value="IRON-SULFUR CLUSTER PROTEIN"/>
    <property type="match status" value="1"/>
</dbReference>
<accession>F0S164</accession>